<dbReference type="InterPro" id="IPR040837">
    <property type="entry name" value="Bact_RF_family7"/>
</dbReference>
<gene>
    <name evidence="2" type="ORF">Cri9333_1233</name>
</gene>
<accession>K9VX56</accession>
<evidence type="ECO:0000313" key="2">
    <source>
        <dbReference type="EMBL" id="AFZ12134.1"/>
    </source>
</evidence>
<evidence type="ECO:0000313" key="3">
    <source>
        <dbReference type="Proteomes" id="UP000010472"/>
    </source>
</evidence>
<dbReference type="OrthoDB" id="4393931at2"/>
<organism evidence="2 3">
    <name type="scientific">Crinalium epipsammum PCC 9333</name>
    <dbReference type="NCBI Taxonomy" id="1173022"/>
    <lineage>
        <taxon>Bacteria</taxon>
        <taxon>Bacillati</taxon>
        <taxon>Cyanobacteriota</taxon>
        <taxon>Cyanophyceae</taxon>
        <taxon>Gomontiellales</taxon>
        <taxon>Gomontiellaceae</taxon>
        <taxon>Crinalium</taxon>
    </lineage>
</organism>
<dbReference type="Proteomes" id="UP000010472">
    <property type="component" value="Chromosome"/>
</dbReference>
<name>K9VX56_9CYAN</name>
<dbReference type="STRING" id="1173022.Cri9333_1233"/>
<protein>
    <submittedName>
        <fullName evidence="2">Uncharacterized protein</fullName>
    </submittedName>
</protein>
<keyword evidence="3" id="KW-1185">Reference proteome</keyword>
<dbReference type="EMBL" id="CP003620">
    <property type="protein sequence ID" value="AFZ12134.1"/>
    <property type="molecule type" value="Genomic_DNA"/>
</dbReference>
<reference evidence="2 3" key="1">
    <citation type="submission" date="2012-06" db="EMBL/GenBank/DDBJ databases">
        <title>Finished chromosome of genome of Crinalium epipsammum PCC 9333.</title>
        <authorList>
            <consortium name="US DOE Joint Genome Institute"/>
            <person name="Gugger M."/>
            <person name="Coursin T."/>
            <person name="Rippka R."/>
            <person name="Tandeau De Marsac N."/>
            <person name="Huntemann M."/>
            <person name="Wei C.-L."/>
            <person name="Han J."/>
            <person name="Detter J.C."/>
            <person name="Han C."/>
            <person name="Tapia R."/>
            <person name="Davenport K."/>
            <person name="Daligault H."/>
            <person name="Erkkila T."/>
            <person name="Gu W."/>
            <person name="Munk A.C.C."/>
            <person name="Teshima H."/>
            <person name="Xu Y."/>
            <person name="Chain P."/>
            <person name="Chen A."/>
            <person name="Krypides N."/>
            <person name="Mavromatis K."/>
            <person name="Markowitz V."/>
            <person name="Szeto E."/>
            <person name="Ivanova N."/>
            <person name="Mikhailova N."/>
            <person name="Ovchinnikova G."/>
            <person name="Pagani I."/>
            <person name="Pati A."/>
            <person name="Goodwin L."/>
            <person name="Peters L."/>
            <person name="Pitluck S."/>
            <person name="Woyke T."/>
            <person name="Kerfeld C."/>
        </authorList>
    </citation>
    <scope>NUCLEOTIDE SEQUENCE [LARGE SCALE GENOMIC DNA]</scope>
    <source>
        <strain evidence="2 3">PCC 9333</strain>
    </source>
</reference>
<evidence type="ECO:0000256" key="1">
    <source>
        <dbReference type="SAM" id="MobiDB-lite"/>
    </source>
</evidence>
<dbReference type="PATRIC" id="fig|1173022.3.peg.1338"/>
<sequence length="387" mass="43510">MSVSQDELKNLIEVTQAPCISIYIPTQKAGPEVRQNPIRFKNLMREAEEHLHKMGLDQDAIASLLTQAQELDTAEFWENQDNSLAIFISPEIFRHYSLPQEFEELVVVTDSFHLKPLLQLVNNDGLFYLLTLSQNEAKFFEGTRYSIKQIGVENLPSNLDEALEYDETAKDNQQEIATPKGGTGNSAQQPGSFHGQGAEGDNAKSDILQFFHTINNALAEILKNKKAPLVLAGVEYLFPLYQEANTYQHLVEEGITGNPENLQPEELHEQALKLVEPLFEQEQQKAIEHYHELAGSDNGKASHDLKEIISSAYFQRVDSLFVAVGEQKWGHFKPDTNTVDLHDEPQADDQDLLDFAAIHTILNGGKVYAVEPDKVPDNVPIAAIFRY</sequence>
<dbReference type="RefSeq" id="WP_015202256.1">
    <property type="nucleotide sequence ID" value="NC_019753.1"/>
</dbReference>
<proteinExistence type="predicted"/>
<dbReference type="AlphaFoldDB" id="K9VX56"/>
<dbReference type="KEGG" id="cep:Cri9333_1233"/>
<feature type="region of interest" description="Disordered" evidence="1">
    <location>
        <begin position="175"/>
        <end position="199"/>
    </location>
</feature>
<dbReference type="HOGENOM" id="CLU_044180_2_0_3"/>
<dbReference type="Pfam" id="PF18849">
    <property type="entry name" value="baeRF_family7"/>
    <property type="match status" value="1"/>
</dbReference>
<dbReference type="eggNOG" id="COG1503">
    <property type="taxonomic scope" value="Bacteria"/>
</dbReference>